<evidence type="ECO:0000313" key="2">
    <source>
        <dbReference type="Proteomes" id="UP000253204"/>
    </source>
</evidence>
<comment type="caution">
    <text evidence="1">The sequence shown here is derived from an EMBL/GenBank/DDBJ whole genome shotgun (WGS) entry which is preliminary data.</text>
</comment>
<dbReference type="OrthoDB" id="9797506at2"/>
<dbReference type="InterPro" id="IPR008914">
    <property type="entry name" value="PEBP"/>
</dbReference>
<keyword evidence="2" id="KW-1185">Reference proteome</keyword>
<evidence type="ECO:0000313" key="1">
    <source>
        <dbReference type="EMBL" id="RCV91440.1"/>
    </source>
</evidence>
<dbReference type="EMBL" id="QPIJ01000021">
    <property type="protein sequence ID" value="RCV91440.1"/>
    <property type="molecule type" value="Genomic_DNA"/>
</dbReference>
<dbReference type="Gene3D" id="3.90.280.10">
    <property type="entry name" value="PEBP-like"/>
    <property type="match status" value="1"/>
</dbReference>
<proteinExistence type="predicted"/>
<dbReference type="InterPro" id="IPR036610">
    <property type="entry name" value="PEBP-like_sf"/>
</dbReference>
<dbReference type="PANTHER" id="PTHR30289">
    <property type="entry name" value="UNCHARACTERIZED PROTEIN YBCL-RELATED"/>
    <property type="match status" value="1"/>
</dbReference>
<sequence>MAFALSDIQLESQAFGSHEAIPEKHTGDGENVSPALSWKQPPEGTKGFALICHDPDAPLVQNGSYGFVHWVLYNLPGDLTQLEEGTQQGTGGKNDYGKLGYGGPMPPEGHGIHHYYFWVLALDDMMQLSEGLTLPQLLEELEPHILGMNRLIGTYRRD</sequence>
<dbReference type="InterPro" id="IPR005247">
    <property type="entry name" value="YbhB_YbcL/LppC-like"/>
</dbReference>
<dbReference type="PANTHER" id="PTHR30289:SF1">
    <property type="entry name" value="PEBP (PHOSPHATIDYLETHANOLAMINE-BINDING PROTEIN) FAMILY PROTEIN"/>
    <property type="match status" value="1"/>
</dbReference>
<gene>
    <name evidence="1" type="ORF">DU506_10490</name>
</gene>
<reference evidence="1 2" key="1">
    <citation type="submission" date="2018-07" db="EMBL/GenBank/DDBJ databases">
        <title>Halomonas rutogse sp. nov., isolated from Lake TangqianCo on Tibetan Plateau.</title>
        <authorList>
            <person name="Lu H."/>
            <person name="Xing P."/>
            <person name="Wu Q."/>
        </authorList>
    </citation>
    <scope>NUCLEOTIDE SEQUENCE [LARGE SCALE GENOMIC DNA]</scope>
    <source>
        <strain evidence="1 2">TQ8S</strain>
    </source>
</reference>
<accession>A0A368U2V6</accession>
<dbReference type="NCBIfam" id="TIGR00481">
    <property type="entry name" value="YbhB/YbcL family Raf kinase inhibitor-like protein"/>
    <property type="match status" value="1"/>
</dbReference>
<dbReference type="SUPFAM" id="SSF49777">
    <property type="entry name" value="PEBP-like"/>
    <property type="match status" value="1"/>
</dbReference>
<dbReference type="CDD" id="cd00865">
    <property type="entry name" value="PEBP_bact_arch"/>
    <property type="match status" value="1"/>
</dbReference>
<dbReference type="AlphaFoldDB" id="A0A368U2V6"/>
<dbReference type="Pfam" id="PF01161">
    <property type="entry name" value="PBP"/>
    <property type="match status" value="1"/>
</dbReference>
<dbReference type="Proteomes" id="UP000253204">
    <property type="component" value="Unassembled WGS sequence"/>
</dbReference>
<dbReference type="RefSeq" id="WP_114486887.1">
    <property type="nucleotide sequence ID" value="NZ_CBCSHM010000059.1"/>
</dbReference>
<organism evidence="1 2">
    <name type="scientific">Vreelandella rituensis</name>
    <dbReference type="NCBI Taxonomy" id="2282306"/>
    <lineage>
        <taxon>Bacteria</taxon>
        <taxon>Pseudomonadati</taxon>
        <taxon>Pseudomonadota</taxon>
        <taxon>Gammaproteobacteria</taxon>
        <taxon>Oceanospirillales</taxon>
        <taxon>Halomonadaceae</taxon>
        <taxon>Vreelandella</taxon>
    </lineage>
</organism>
<protein>
    <submittedName>
        <fullName evidence="1">YbhB/YbcL family Raf kinase inhibitor-like protein</fullName>
    </submittedName>
</protein>
<name>A0A368U2V6_9GAMM</name>